<feature type="transmembrane region" description="Helical" evidence="13">
    <location>
        <begin position="235"/>
        <end position="259"/>
    </location>
</feature>
<dbReference type="Proteomes" id="UP000007646">
    <property type="component" value="Unassembled WGS sequence"/>
</dbReference>
<evidence type="ECO:0000313" key="16">
    <source>
        <dbReference type="Proteomes" id="UP000007646"/>
    </source>
</evidence>
<reference evidence="15" key="2">
    <citation type="submission" date="2025-08" db="UniProtKB">
        <authorList>
            <consortium name="Ensembl"/>
        </authorList>
    </citation>
    <scope>IDENTIFICATION</scope>
    <source>
        <strain evidence="15">Isolate ISIS603380</strain>
    </source>
</reference>
<keyword evidence="10 13" id="KW-0675">Receptor</keyword>
<keyword evidence="11" id="KW-0325">Glycoprotein</keyword>
<evidence type="ECO:0000256" key="11">
    <source>
        <dbReference type="ARBA" id="ARBA00023180"/>
    </source>
</evidence>
<dbReference type="InterPro" id="IPR017452">
    <property type="entry name" value="GPCR_Rhodpsn_7TM"/>
</dbReference>
<name>G3TPT0_LOXAF</name>
<dbReference type="HOGENOM" id="CLU_058641_1_0_1"/>
<dbReference type="Gene3D" id="1.20.1070.10">
    <property type="entry name" value="Rhodopsin 7-helix transmembrane proteins"/>
    <property type="match status" value="1"/>
</dbReference>
<keyword evidence="16" id="KW-1185">Reference proteome</keyword>
<dbReference type="PRINTS" id="PR01534">
    <property type="entry name" value="VOMERONASL1R"/>
</dbReference>
<dbReference type="SUPFAM" id="SSF81321">
    <property type="entry name" value="Family A G protein-coupled receptor-like"/>
    <property type="match status" value="1"/>
</dbReference>
<dbReference type="InterPro" id="IPR004072">
    <property type="entry name" value="Vmron_rcpt_1"/>
</dbReference>
<accession>G3TPT0</accession>
<dbReference type="AlphaFoldDB" id="G3TPT0"/>
<keyword evidence="4 13" id="KW-1003">Cell membrane</keyword>
<evidence type="ECO:0000256" key="1">
    <source>
        <dbReference type="ARBA" id="ARBA00003878"/>
    </source>
</evidence>
<reference evidence="15" key="3">
    <citation type="submission" date="2025-09" db="UniProtKB">
        <authorList>
            <consortium name="Ensembl"/>
        </authorList>
    </citation>
    <scope>IDENTIFICATION</scope>
    <source>
        <strain evidence="15">Isolate ISIS603380</strain>
    </source>
</reference>
<comment type="function">
    <text evidence="1">Putative pheromone receptor.</text>
</comment>
<keyword evidence="8 13" id="KW-0297">G-protein coupled receptor</keyword>
<sequence length="305" mass="34640">IAEWELVIRNCLLIQIIIGILGNFSLLYRYTFLYFTGCRLRPTDIILMHLFVANSMVILSRGIPQTMVSFGWKDFFNDIACKLFAYTSKVGRGVSLAITCLLSFVQDITISPRNTRAELKGKAPRYIGPSILMCWILQMLINIIFSMFMISKQSNINITSRKDLGHCSSVCHNKTRDSLYAALLFVPDVVGLGFMIWTSASMVFILYRHKKQVQHIHRNTVSSRSCPESRATKSILLLVSTFVCFYTFSTIFQCCLVLADKPSWWLENTAALAAACFRTVSPFVLMSHDSSVSRTCFAWIRRKGS</sequence>
<feature type="transmembrane region" description="Helical" evidence="13">
    <location>
        <begin position="179"/>
        <end position="207"/>
    </location>
</feature>
<evidence type="ECO:0000256" key="6">
    <source>
        <dbReference type="ARBA" id="ARBA00022692"/>
    </source>
</evidence>
<evidence type="ECO:0000256" key="13">
    <source>
        <dbReference type="RuleBase" id="RU364061"/>
    </source>
</evidence>
<evidence type="ECO:0000256" key="9">
    <source>
        <dbReference type="ARBA" id="ARBA00023136"/>
    </source>
</evidence>
<dbReference type="eggNOG" id="ENOG502RD1P">
    <property type="taxonomic scope" value="Eukaryota"/>
</dbReference>
<evidence type="ECO:0000256" key="7">
    <source>
        <dbReference type="ARBA" id="ARBA00022989"/>
    </source>
</evidence>
<dbReference type="GO" id="GO:0016503">
    <property type="term" value="F:pheromone receptor activity"/>
    <property type="evidence" value="ECO:0007669"/>
    <property type="project" value="InterPro"/>
</dbReference>
<dbReference type="InParanoid" id="G3TPT0"/>
<comment type="subcellular location">
    <subcellularLocation>
        <location evidence="2 13">Cell membrane</location>
        <topology evidence="2 13">Multi-pass membrane protein</topology>
    </subcellularLocation>
</comment>
<protein>
    <recommendedName>
        <fullName evidence="13">Vomeronasal type-1 receptor</fullName>
    </recommendedName>
</protein>
<evidence type="ECO:0000256" key="8">
    <source>
        <dbReference type="ARBA" id="ARBA00023040"/>
    </source>
</evidence>
<dbReference type="OMA" id="FFNDIAC"/>
<feature type="transmembrane region" description="Helical" evidence="13">
    <location>
        <begin position="83"/>
        <end position="105"/>
    </location>
</feature>
<proteinExistence type="inferred from homology"/>
<evidence type="ECO:0000256" key="12">
    <source>
        <dbReference type="ARBA" id="ARBA00023224"/>
    </source>
</evidence>
<keyword evidence="5 13" id="KW-0589">Pheromone response</keyword>
<dbReference type="GO" id="GO:0019236">
    <property type="term" value="P:response to pheromone"/>
    <property type="evidence" value="ECO:0007669"/>
    <property type="project" value="UniProtKB-KW"/>
</dbReference>
<keyword evidence="6 13" id="KW-0812">Transmembrane</keyword>
<evidence type="ECO:0000313" key="15">
    <source>
        <dbReference type="Ensembl" id="ENSLAFP00000017462.2"/>
    </source>
</evidence>
<evidence type="ECO:0000259" key="14">
    <source>
        <dbReference type="PROSITE" id="PS50262"/>
    </source>
</evidence>
<evidence type="ECO:0000256" key="2">
    <source>
        <dbReference type="ARBA" id="ARBA00004651"/>
    </source>
</evidence>
<keyword evidence="12 13" id="KW-0807">Transducer</keyword>
<dbReference type="GeneTree" id="ENSGT00960000186612"/>
<reference evidence="15 16" key="1">
    <citation type="submission" date="2009-06" db="EMBL/GenBank/DDBJ databases">
        <title>The Genome Sequence of Loxodonta africana (African elephant).</title>
        <authorList>
            <person name="Di Palma F."/>
            <person name="Heiman D."/>
            <person name="Young S."/>
            <person name="Johnson J."/>
            <person name="Lander E.S."/>
            <person name="Lindblad-Toh K."/>
        </authorList>
    </citation>
    <scope>NUCLEOTIDE SEQUENCE [LARGE SCALE GENOMIC DNA]</scope>
    <source>
        <strain evidence="15 16">Isolate ISIS603380</strain>
    </source>
</reference>
<dbReference type="FunFam" id="1.20.1070.10:FF:000033">
    <property type="entry name" value="Vomeronasal type-1 receptor"/>
    <property type="match status" value="1"/>
</dbReference>
<organism evidence="15 16">
    <name type="scientific">Loxodonta africana</name>
    <name type="common">African elephant</name>
    <dbReference type="NCBI Taxonomy" id="9785"/>
    <lineage>
        <taxon>Eukaryota</taxon>
        <taxon>Metazoa</taxon>
        <taxon>Chordata</taxon>
        <taxon>Craniata</taxon>
        <taxon>Vertebrata</taxon>
        <taxon>Euteleostomi</taxon>
        <taxon>Mammalia</taxon>
        <taxon>Eutheria</taxon>
        <taxon>Afrotheria</taxon>
        <taxon>Proboscidea</taxon>
        <taxon>Elephantidae</taxon>
        <taxon>Loxodonta</taxon>
    </lineage>
</organism>
<keyword evidence="9 13" id="KW-0472">Membrane</keyword>
<evidence type="ECO:0000256" key="10">
    <source>
        <dbReference type="ARBA" id="ARBA00023170"/>
    </source>
</evidence>
<feature type="transmembrane region" description="Helical" evidence="13">
    <location>
        <begin position="12"/>
        <end position="33"/>
    </location>
</feature>
<evidence type="ECO:0000256" key="3">
    <source>
        <dbReference type="ARBA" id="ARBA00010663"/>
    </source>
</evidence>
<evidence type="ECO:0000256" key="5">
    <source>
        <dbReference type="ARBA" id="ARBA00022507"/>
    </source>
</evidence>
<dbReference type="Pfam" id="PF03402">
    <property type="entry name" value="V1R"/>
    <property type="match status" value="1"/>
</dbReference>
<keyword evidence="7 13" id="KW-1133">Transmembrane helix</keyword>
<dbReference type="PROSITE" id="PS50262">
    <property type="entry name" value="G_PROTEIN_RECEP_F1_2"/>
    <property type="match status" value="1"/>
</dbReference>
<feature type="transmembrane region" description="Helical" evidence="13">
    <location>
        <begin position="126"/>
        <end position="150"/>
    </location>
</feature>
<dbReference type="Ensembl" id="ENSLAFT00000011148.3">
    <property type="protein sequence ID" value="ENSLAFP00000017462.2"/>
    <property type="gene ID" value="ENSLAFG00000026739.1"/>
</dbReference>
<comment type="similarity">
    <text evidence="3 13">Belongs to the G-protein coupled receptor 1 family.</text>
</comment>
<feature type="domain" description="G-protein coupled receptors family 1 profile" evidence="14">
    <location>
        <begin position="22"/>
        <end position="285"/>
    </location>
</feature>
<dbReference type="CDD" id="cd13949">
    <property type="entry name" value="7tm_V1R_pheromone"/>
    <property type="match status" value="1"/>
</dbReference>
<dbReference type="GO" id="GO:0007606">
    <property type="term" value="P:sensory perception of chemical stimulus"/>
    <property type="evidence" value="ECO:0007669"/>
    <property type="project" value="UniProtKB-ARBA"/>
</dbReference>
<evidence type="ECO:0000256" key="4">
    <source>
        <dbReference type="ARBA" id="ARBA00022475"/>
    </source>
</evidence>
<feature type="transmembrane region" description="Helical" evidence="13">
    <location>
        <begin position="45"/>
        <end position="63"/>
    </location>
</feature>
<dbReference type="PANTHER" id="PTHR24062">
    <property type="entry name" value="VOMERONASAL TYPE-1 RECEPTOR"/>
    <property type="match status" value="1"/>
</dbReference>
<dbReference type="GO" id="GO:0005886">
    <property type="term" value="C:plasma membrane"/>
    <property type="evidence" value="ECO:0007669"/>
    <property type="project" value="UniProtKB-SubCell"/>
</dbReference>